<evidence type="ECO:0000259" key="3">
    <source>
        <dbReference type="Pfam" id="PF03372"/>
    </source>
</evidence>
<evidence type="ECO:0000313" key="4">
    <source>
        <dbReference type="EMBL" id="KAL0345399.1"/>
    </source>
</evidence>
<reference evidence="4" key="1">
    <citation type="submission" date="2020-06" db="EMBL/GenBank/DDBJ databases">
        <authorList>
            <person name="Li T."/>
            <person name="Hu X."/>
            <person name="Zhang T."/>
            <person name="Song X."/>
            <person name="Zhang H."/>
            <person name="Dai N."/>
            <person name="Sheng W."/>
            <person name="Hou X."/>
            <person name="Wei L."/>
        </authorList>
    </citation>
    <scope>NUCLEOTIDE SEQUENCE</scope>
    <source>
        <strain evidence="4">G02</strain>
        <tissue evidence="4">Leaf</tissue>
    </source>
</reference>
<dbReference type="PANTHER" id="PTHR33116:SF86">
    <property type="entry name" value="REVERSE TRANSCRIPTASE DOMAIN-CONTAINING PROTEIN"/>
    <property type="match status" value="1"/>
</dbReference>
<comment type="caution">
    <text evidence="4">The sequence shown here is derived from an EMBL/GenBank/DDBJ whole genome shotgun (WGS) entry which is preliminary data.</text>
</comment>
<feature type="transmembrane region" description="Helical" evidence="1">
    <location>
        <begin position="884"/>
        <end position="904"/>
    </location>
</feature>
<keyword evidence="1" id="KW-0812">Transmembrane</keyword>
<dbReference type="PANTHER" id="PTHR33116">
    <property type="entry name" value="REVERSE TRANSCRIPTASE ZINC-BINDING DOMAIN-CONTAINING PROTEIN-RELATED-RELATED"/>
    <property type="match status" value="1"/>
</dbReference>
<dbReference type="EMBL" id="JACGWJ010000019">
    <property type="protein sequence ID" value="KAL0345399.1"/>
    <property type="molecule type" value="Genomic_DNA"/>
</dbReference>
<feature type="domain" description="Endonuclease/exonuclease/phosphatase" evidence="3">
    <location>
        <begin position="168"/>
        <end position="386"/>
    </location>
</feature>
<dbReference type="CDD" id="cd01650">
    <property type="entry name" value="RT_nLTR_like"/>
    <property type="match status" value="1"/>
</dbReference>
<evidence type="ECO:0000256" key="1">
    <source>
        <dbReference type="SAM" id="Phobius"/>
    </source>
</evidence>
<dbReference type="Gene3D" id="3.60.10.10">
    <property type="entry name" value="Endonuclease/exonuclease/phosphatase"/>
    <property type="match status" value="1"/>
</dbReference>
<dbReference type="InterPro" id="IPR000477">
    <property type="entry name" value="RT_dom"/>
</dbReference>
<dbReference type="InterPro" id="IPR036691">
    <property type="entry name" value="Endo/exonu/phosph_ase_sf"/>
</dbReference>
<organism evidence="4">
    <name type="scientific">Sesamum radiatum</name>
    <name type="common">Black benniseed</name>
    <dbReference type="NCBI Taxonomy" id="300843"/>
    <lineage>
        <taxon>Eukaryota</taxon>
        <taxon>Viridiplantae</taxon>
        <taxon>Streptophyta</taxon>
        <taxon>Embryophyta</taxon>
        <taxon>Tracheophyta</taxon>
        <taxon>Spermatophyta</taxon>
        <taxon>Magnoliopsida</taxon>
        <taxon>eudicotyledons</taxon>
        <taxon>Gunneridae</taxon>
        <taxon>Pentapetalae</taxon>
        <taxon>asterids</taxon>
        <taxon>lamiids</taxon>
        <taxon>Lamiales</taxon>
        <taxon>Pedaliaceae</taxon>
        <taxon>Sesamum</taxon>
    </lineage>
</organism>
<dbReference type="InterPro" id="IPR005135">
    <property type="entry name" value="Endo/exonuclease/phosphatase"/>
</dbReference>
<dbReference type="AlphaFoldDB" id="A0AAW2NS56"/>
<sequence>MRRTVLGYGLPQVAGVFGAQEGLLSRHRRIEGPNPIWRGDLRSGEEIRSPTHSCDGDMQIYQKSIPTHTSPNNLGSYVPATALRTLDGTNVELIASTEAVDEEVHNSEMILESQGDGIPVVLEETLVPVPIHFAARARGLLVNRGRGRRRAGQRALLASPPVIMKILAWNCQGLGSSWTVRVLNELIRLHNPGLVFLSETKCKRRKCEILKEKHNLFGINVDSNGKGGGLMLLWRKDVNLIVHSFSSSHIDAGISSEAGTNGWRFTGVYGQPEVARRDDTWRLLRHLSSLSSRPWICASDFNEVLKQDEKTGAPRPRKQIEDFRSCLADCQLMDLGCSGYRFTWCNQREAPNTVRVRLDRACATLDWRNLFPTAQVVALSAKGSDHNPLLIALKVATGFVSMQRRKLFRFEAMWARSAECEALVQDLWGRDCHGAAGTRVMHRIQRIRAGLMEWDKLKFGNVRRRIKELETLLLNCSKDPISDDNGFVRSRLRNELEELLTWEEILWKQRGKAQWLCEGDRIPLISIQGLVLENEKTLFLVLGVVTAIGVIPRKTSNPSEEAIDKVLGGMPAKVTDDMNEALIQPFVSEEVKLAISHMYPYKSPGPDGLSPVFYQNYWHIVGPEIISFVLDFLNHGHFDVAFNYTFIVLIPKCDSPENMSHFRPISLCNITYKIASKMLANRLKPFLPHIISETQSAFVPGRLITDNILVAYELNHFLAHKTWGSKGHAAIKLDLSKAYDRVEWIFLESVLAKLGFHHRFISLINLCVSTVSYLFIIDGQKFGYVCCYGVCESDSSDFEAASGLMANLNKSSVAFSPNVPNTLQEDLAGRLGIRAVSRHEKYLGLPALVGRSKKEVFQSLTDKVWMRLQSWRCKNLSQAGKVVLIKYVVIAMPTFVMGCFLIPTTICRQLEGLMADFIWHNKDSRKVHWLSWQKLCASKKEGGLGFRMLGAFNRVMLAKQLWRILMNPDSLLSRLLKHKYFPSTDVLSAVAGQGSSFTWRSMIEARDLIVAGLRWQVGSCRNIRIWKDGWIPRPLTFRVLTTPNSMSEEATVDVLLGENGDWNVELIRNVFCVMMRPL</sequence>
<dbReference type="InterPro" id="IPR043502">
    <property type="entry name" value="DNA/RNA_pol_sf"/>
</dbReference>
<dbReference type="GO" id="GO:0003824">
    <property type="term" value="F:catalytic activity"/>
    <property type="evidence" value="ECO:0007669"/>
    <property type="project" value="InterPro"/>
</dbReference>
<evidence type="ECO:0000259" key="2">
    <source>
        <dbReference type="Pfam" id="PF00078"/>
    </source>
</evidence>
<feature type="domain" description="Reverse transcriptase" evidence="2">
    <location>
        <begin position="651"/>
        <end position="780"/>
    </location>
</feature>
<protein>
    <submittedName>
        <fullName evidence="4">Mitochondrial protein</fullName>
    </submittedName>
</protein>
<dbReference type="Pfam" id="PF00078">
    <property type="entry name" value="RVT_1"/>
    <property type="match status" value="1"/>
</dbReference>
<reference evidence="4" key="2">
    <citation type="journal article" date="2024" name="Plant">
        <title>Genomic evolution and insights into agronomic trait innovations of Sesamum species.</title>
        <authorList>
            <person name="Miao H."/>
            <person name="Wang L."/>
            <person name="Qu L."/>
            <person name="Liu H."/>
            <person name="Sun Y."/>
            <person name="Le M."/>
            <person name="Wang Q."/>
            <person name="Wei S."/>
            <person name="Zheng Y."/>
            <person name="Lin W."/>
            <person name="Duan Y."/>
            <person name="Cao H."/>
            <person name="Xiong S."/>
            <person name="Wang X."/>
            <person name="Wei L."/>
            <person name="Li C."/>
            <person name="Ma Q."/>
            <person name="Ju M."/>
            <person name="Zhao R."/>
            <person name="Li G."/>
            <person name="Mu C."/>
            <person name="Tian Q."/>
            <person name="Mei H."/>
            <person name="Zhang T."/>
            <person name="Gao T."/>
            <person name="Zhang H."/>
        </authorList>
    </citation>
    <scope>NUCLEOTIDE SEQUENCE</scope>
    <source>
        <strain evidence="4">G02</strain>
    </source>
</reference>
<keyword evidence="1" id="KW-1133">Transmembrane helix</keyword>
<proteinExistence type="predicted"/>
<keyword evidence="1" id="KW-0472">Membrane</keyword>
<accession>A0AAW2NS56</accession>
<gene>
    <name evidence="4" type="ORF">Sradi_4371200</name>
</gene>
<dbReference type="SUPFAM" id="SSF56219">
    <property type="entry name" value="DNase I-like"/>
    <property type="match status" value="1"/>
</dbReference>
<name>A0AAW2NS56_SESRA</name>
<dbReference type="SUPFAM" id="SSF56672">
    <property type="entry name" value="DNA/RNA polymerases"/>
    <property type="match status" value="1"/>
</dbReference>
<dbReference type="Pfam" id="PF03372">
    <property type="entry name" value="Exo_endo_phos"/>
    <property type="match status" value="1"/>
</dbReference>